<dbReference type="PROSITE" id="PS50002">
    <property type="entry name" value="SH3"/>
    <property type="match status" value="1"/>
</dbReference>
<feature type="compositionally biased region" description="Polar residues" evidence="4">
    <location>
        <begin position="271"/>
        <end position="281"/>
    </location>
</feature>
<reference evidence="7" key="1">
    <citation type="journal article" date="2014" name="PLoS ONE">
        <title>Transcriptome-Based Identification of ABC Transporters in the Western Tarnished Plant Bug Lygus hesperus.</title>
        <authorList>
            <person name="Hull J.J."/>
            <person name="Chaney K."/>
            <person name="Geib S.M."/>
            <person name="Fabrick J.A."/>
            <person name="Brent C.S."/>
            <person name="Walsh D."/>
            <person name="Lavine L.C."/>
        </authorList>
    </citation>
    <scope>NUCLEOTIDE SEQUENCE</scope>
</reference>
<dbReference type="SUPFAM" id="SSF50044">
    <property type="entry name" value="SH3-domain"/>
    <property type="match status" value="1"/>
</dbReference>
<evidence type="ECO:0000256" key="3">
    <source>
        <dbReference type="PROSITE-ProRule" id="PRU00192"/>
    </source>
</evidence>
<dbReference type="InterPro" id="IPR001452">
    <property type="entry name" value="SH3_domain"/>
</dbReference>
<dbReference type="CDD" id="cd11888">
    <property type="entry name" value="SH3_ARHGAP9_like"/>
    <property type="match status" value="1"/>
</dbReference>
<dbReference type="AlphaFoldDB" id="A0A0A9Y8N2"/>
<feature type="compositionally biased region" description="Gly residues" evidence="4">
    <location>
        <begin position="345"/>
        <end position="356"/>
    </location>
</feature>
<feature type="region of interest" description="Disordered" evidence="4">
    <location>
        <begin position="248"/>
        <end position="298"/>
    </location>
</feature>
<sequence length="489" mass="53931">MEVDTNVEVLYDFEYVTKDGQVVSIKEGEKLLLLKKTNEDWWQVIRCTGRPFYVPSSYVKVLDGKDVVLCLRDNASPASPPKNFTVSVNIKSPARSNTKVMINCDEEETVAERYGKIPPVEVVKKKGDVVAEANILDDNMSSSLAELAKEIEFRPKTQDRLKYTGSFKTRYERKMPLRQFSGSTPDLTCDDGAAPELNHTKSVEELPDLENNVHAVHPIVPTARPLGNNIRSLQEKLGRMPNFAKSVENNNLKDSVGSSDSVGSGGGGRTSAETLGASSTESIDRPRQPPVAKPRRIRPTWTDATFRLLQDEVIYANCYEIAQEVRRRSPAGRRDSDNREDGSDDGGGGRDGGGSGSLPRGALPQRTPPPASSTPPPLLPSGWSTTVDTETHLPTYINHRTGDKWHSASDHSGRIYFFRENSSESSWTLPCQSPSPQPPLGDSSPPPIPSQITEEMSAIFSKISHVDVSDRRLRTTKAYSLIMPKKDDP</sequence>
<evidence type="ECO:0000256" key="4">
    <source>
        <dbReference type="SAM" id="MobiDB-lite"/>
    </source>
</evidence>
<proteinExistence type="predicted"/>
<feature type="compositionally biased region" description="Pro residues" evidence="4">
    <location>
        <begin position="366"/>
        <end position="379"/>
    </location>
</feature>
<gene>
    <name evidence="7" type="primary">ARHGAP12</name>
    <name evidence="7" type="ORF">CM83_37329</name>
</gene>
<dbReference type="PROSITE" id="PS50020">
    <property type="entry name" value="WW_DOMAIN_2"/>
    <property type="match status" value="1"/>
</dbReference>
<evidence type="ECO:0000259" key="5">
    <source>
        <dbReference type="PROSITE" id="PS50002"/>
    </source>
</evidence>
<dbReference type="PROSITE" id="PS01159">
    <property type="entry name" value="WW_DOMAIN_1"/>
    <property type="match status" value="1"/>
</dbReference>
<feature type="compositionally biased region" description="Basic and acidic residues" evidence="4">
    <location>
        <begin position="326"/>
        <end position="341"/>
    </location>
</feature>
<reference evidence="7" key="2">
    <citation type="submission" date="2014-07" db="EMBL/GenBank/DDBJ databases">
        <authorList>
            <person name="Hull J."/>
        </authorList>
    </citation>
    <scope>NUCLEOTIDE SEQUENCE</scope>
</reference>
<dbReference type="GO" id="GO:0005096">
    <property type="term" value="F:GTPase activator activity"/>
    <property type="evidence" value="ECO:0007669"/>
    <property type="project" value="UniProtKB-KW"/>
</dbReference>
<keyword evidence="1 3" id="KW-0728">SH3 domain</keyword>
<name>A0A0A9Y8N2_LYGHE</name>
<organism evidence="7">
    <name type="scientific">Lygus hesperus</name>
    <name type="common">Western plant bug</name>
    <dbReference type="NCBI Taxonomy" id="30085"/>
    <lineage>
        <taxon>Eukaryota</taxon>
        <taxon>Metazoa</taxon>
        <taxon>Ecdysozoa</taxon>
        <taxon>Arthropoda</taxon>
        <taxon>Hexapoda</taxon>
        <taxon>Insecta</taxon>
        <taxon>Pterygota</taxon>
        <taxon>Neoptera</taxon>
        <taxon>Paraneoptera</taxon>
        <taxon>Hemiptera</taxon>
        <taxon>Heteroptera</taxon>
        <taxon>Panheteroptera</taxon>
        <taxon>Cimicomorpha</taxon>
        <taxon>Miridae</taxon>
        <taxon>Mirini</taxon>
        <taxon>Lygus</taxon>
    </lineage>
</organism>
<protein>
    <submittedName>
        <fullName evidence="7">Rho GTPase-activating protein 12</fullName>
    </submittedName>
</protein>
<evidence type="ECO:0000256" key="1">
    <source>
        <dbReference type="ARBA" id="ARBA00022443"/>
    </source>
</evidence>
<feature type="region of interest" description="Disordered" evidence="4">
    <location>
        <begin position="425"/>
        <end position="453"/>
    </location>
</feature>
<dbReference type="InterPro" id="IPR050729">
    <property type="entry name" value="Rho-GAP"/>
</dbReference>
<dbReference type="InterPro" id="IPR036028">
    <property type="entry name" value="SH3-like_dom_sf"/>
</dbReference>
<feature type="domain" description="WW" evidence="6">
    <location>
        <begin position="405"/>
        <end position="432"/>
    </location>
</feature>
<evidence type="ECO:0000259" key="6">
    <source>
        <dbReference type="PROSITE" id="PS50020"/>
    </source>
</evidence>
<accession>A0A0A9Y8N2</accession>
<dbReference type="Gene3D" id="2.30.30.40">
    <property type="entry name" value="SH3 Domains"/>
    <property type="match status" value="1"/>
</dbReference>
<dbReference type="EMBL" id="GBHO01017699">
    <property type="protein sequence ID" value="JAG25905.1"/>
    <property type="molecule type" value="Transcribed_RNA"/>
</dbReference>
<keyword evidence="2" id="KW-0343">GTPase activation</keyword>
<dbReference type="SMART" id="SM00326">
    <property type="entry name" value="SH3"/>
    <property type="match status" value="1"/>
</dbReference>
<dbReference type="InterPro" id="IPR001202">
    <property type="entry name" value="WW_dom"/>
</dbReference>
<dbReference type="Pfam" id="PF00018">
    <property type="entry name" value="SH3_1"/>
    <property type="match status" value="1"/>
</dbReference>
<feature type="compositionally biased region" description="Pro residues" evidence="4">
    <location>
        <begin position="433"/>
        <end position="449"/>
    </location>
</feature>
<feature type="non-terminal residue" evidence="7">
    <location>
        <position position="489"/>
    </location>
</feature>
<dbReference type="PANTHER" id="PTHR23176">
    <property type="entry name" value="RHO/RAC/CDC GTPASE-ACTIVATING PROTEIN"/>
    <property type="match status" value="1"/>
</dbReference>
<evidence type="ECO:0000256" key="2">
    <source>
        <dbReference type="ARBA" id="ARBA00022468"/>
    </source>
</evidence>
<dbReference type="GO" id="GO:0005737">
    <property type="term" value="C:cytoplasm"/>
    <property type="evidence" value="ECO:0007669"/>
    <property type="project" value="TreeGrafter"/>
</dbReference>
<feature type="region of interest" description="Disordered" evidence="4">
    <location>
        <begin position="326"/>
        <end position="386"/>
    </location>
</feature>
<evidence type="ECO:0000313" key="7">
    <source>
        <dbReference type="EMBL" id="JAG25905.1"/>
    </source>
</evidence>
<dbReference type="PANTHER" id="PTHR23176:SF129">
    <property type="entry name" value="RHO GTPASE ACTIVATING PROTEIN AT 16F, ISOFORM E-RELATED"/>
    <property type="match status" value="1"/>
</dbReference>
<feature type="domain" description="SH3" evidence="5">
    <location>
        <begin position="2"/>
        <end position="64"/>
    </location>
</feature>